<evidence type="ECO:0000313" key="2">
    <source>
        <dbReference type="Proteomes" id="UP000182063"/>
    </source>
</evidence>
<proteinExistence type="predicted"/>
<dbReference type="PROSITE" id="PS51257">
    <property type="entry name" value="PROKAR_LIPOPROTEIN"/>
    <property type="match status" value="1"/>
</dbReference>
<gene>
    <name evidence="1" type="ORF">BSL82_09895</name>
</gene>
<dbReference type="RefSeq" id="WP_072597244.1">
    <property type="nucleotide sequence ID" value="NZ_CP018221.1"/>
</dbReference>
<evidence type="ECO:0000313" key="1">
    <source>
        <dbReference type="EMBL" id="API59587.1"/>
    </source>
</evidence>
<dbReference type="KEGG" id="sphj:BSL82_09895"/>
<evidence type="ECO:0008006" key="3">
    <source>
        <dbReference type="Google" id="ProtNLM"/>
    </source>
</evidence>
<accession>A0A1L3ZVE0</accession>
<dbReference type="EMBL" id="CP018221">
    <property type="protein sequence ID" value="API59587.1"/>
    <property type="molecule type" value="Genomic_DNA"/>
</dbReference>
<keyword evidence="2" id="KW-1185">Reference proteome</keyword>
<dbReference type="AlphaFoldDB" id="A0A1L3ZVE0"/>
<name>A0A1L3ZVE0_9SPHN</name>
<organism evidence="1 2">
    <name type="scientific">Tardibacter chloracetimidivorans</name>
    <dbReference type="NCBI Taxonomy" id="1921510"/>
    <lineage>
        <taxon>Bacteria</taxon>
        <taxon>Pseudomonadati</taxon>
        <taxon>Pseudomonadota</taxon>
        <taxon>Alphaproteobacteria</taxon>
        <taxon>Sphingomonadales</taxon>
        <taxon>Sphingomonadaceae</taxon>
        <taxon>Tardibacter</taxon>
    </lineage>
</organism>
<dbReference type="STRING" id="1921510.BSL82_09895"/>
<sequence>MGWATSRWIFIALAGLSLSGCQMFQGIFGGGRPDTQPPAADESGEWRQIATSADRDRLRRLRAAWTHALQQARAAGHGPELDALGPLADPDVALPDPLPSPGSYACRTIKIGAKSPGMLDYIAYPPFHCAVTAEPGGRLGLAKLTGSQRQKGMMWADAPRRGVFLGTIELGDEGRPMAYGADVDRDVAGVVERVGEARWRLAMPWPRWESNLDIIELTPAG</sequence>
<protein>
    <recommendedName>
        <fullName evidence="3">DUF4893 domain-containing protein</fullName>
    </recommendedName>
</protein>
<dbReference type="Proteomes" id="UP000182063">
    <property type="component" value="Chromosome"/>
</dbReference>
<reference evidence="2" key="1">
    <citation type="submission" date="2016-11" db="EMBL/GenBank/DDBJ databases">
        <title>Complete Genome Sequence of alachlor-degrading Sphingomonas sp. strain JJ-A5.</title>
        <authorList>
            <person name="Lee H."/>
            <person name="Ka J.-O."/>
        </authorList>
    </citation>
    <scope>NUCLEOTIDE SEQUENCE [LARGE SCALE GENOMIC DNA]</scope>
    <source>
        <strain evidence="2">JJ-A5</strain>
    </source>
</reference>
<dbReference type="InterPro" id="IPR032609">
    <property type="entry name" value="DUF4893"/>
</dbReference>
<dbReference type="Pfam" id="PF16233">
    <property type="entry name" value="DUF4893"/>
    <property type="match status" value="1"/>
</dbReference>
<dbReference type="OrthoDB" id="9153930at2"/>